<accession>A0A8X7X5M5</accession>
<evidence type="ECO:0000256" key="18">
    <source>
        <dbReference type="ARBA" id="ARBA00023201"/>
    </source>
</evidence>
<dbReference type="PROSITE" id="PS50042">
    <property type="entry name" value="CNMP_BINDING_3"/>
    <property type="match status" value="1"/>
</dbReference>
<dbReference type="PANTHER" id="PTHR45689:SF7">
    <property type="entry name" value="POTASSIUM_SODIUM HYPERPOLARIZATION-ACTIVATED CYCLIC NUCLEOTIDE-GATED CHANNEL 3"/>
    <property type="match status" value="1"/>
</dbReference>
<dbReference type="InterPro" id="IPR018490">
    <property type="entry name" value="cNMP-bd_dom_sf"/>
</dbReference>
<feature type="compositionally biased region" description="Low complexity" evidence="23">
    <location>
        <begin position="108"/>
        <end position="125"/>
    </location>
</feature>
<keyword evidence="9" id="KW-0547">Nucleotide-binding</keyword>
<dbReference type="InterPro" id="IPR014710">
    <property type="entry name" value="RmlC-like_jellyroll"/>
</dbReference>
<dbReference type="Gene3D" id="1.10.287.630">
    <property type="entry name" value="Helix hairpin bin"/>
    <property type="match status" value="1"/>
</dbReference>
<dbReference type="InterPro" id="IPR005821">
    <property type="entry name" value="Ion_trans_dom"/>
</dbReference>
<feature type="compositionally biased region" description="Polar residues" evidence="23">
    <location>
        <begin position="1088"/>
        <end position="1111"/>
    </location>
</feature>
<dbReference type="InterPro" id="IPR003938">
    <property type="entry name" value="K_chnl_volt-dep_EAG/ELK/ERG"/>
</dbReference>
<dbReference type="InterPro" id="IPR051413">
    <property type="entry name" value="K/Na_HCN_channel"/>
</dbReference>
<dbReference type="SUPFAM" id="SSF81324">
    <property type="entry name" value="Voltage-gated potassium channels"/>
    <property type="match status" value="1"/>
</dbReference>
<feature type="region of interest" description="Disordered" evidence="23">
    <location>
        <begin position="1"/>
        <end position="38"/>
    </location>
</feature>
<evidence type="ECO:0000256" key="11">
    <source>
        <dbReference type="ARBA" id="ARBA00022882"/>
    </source>
</evidence>
<gene>
    <name evidence="26" type="primary">Hcn4_0</name>
    <name evidence="26" type="ORF">GTO96_0001261</name>
</gene>
<feature type="non-terminal residue" evidence="26">
    <location>
        <position position="1209"/>
    </location>
</feature>
<keyword evidence="12" id="KW-0630">Potassium</keyword>
<dbReference type="GO" id="GO:0005249">
    <property type="term" value="F:voltage-gated potassium channel activity"/>
    <property type="evidence" value="ECO:0007669"/>
    <property type="project" value="InterPro"/>
</dbReference>
<protein>
    <submittedName>
        <fullName evidence="26">HCN4 protein</fullName>
    </submittedName>
</protein>
<dbReference type="SUPFAM" id="SSF51206">
    <property type="entry name" value="cAMP-binding domain-like"/>
    <property type="match status" value="1"/>
</dbReference>
<evidence type="ECO:0000256" key="19">
    <source>
        <dbReference type="ARBA" id="ARBA00023286"/>
    </source>
</evidence>
<evidence type="ECO:0000256" key="13">
    <source>
        <dbReference type="ARBA" id="ARBA00022989"/>
    </source>
</evidence>
<evidence type="ECO:0000256" key="16">
    <source>
        <dbReference type="ARBA" id="ARBA00023136"/>
    </source>
</evidence>
<feature type="domain" description="Cyclic nucleotide-binding" evidence="25">
    <location>
        <begin position="565"/>
        <end position="671"/>
    </location>
</feature>
<dbReference type="InterPro" id="IPR013621">
    <property type="entry name" value="Ion_trans_N"/>
</dbReference>
<evidence type="ECO:0000256" key="24">
    <source>
        <dbReference type="SAM" id="Phobius"/>
    </source>
</evidence>
<dbReference type="FunFam" id="2.60.120.10:FF:000007">
    <property type="entry name" value="Putative potassium/sodium hyperpolarization-activated cyclic nucleotide-gated channel 2"/>
    <property type="match status" value="1"/>
</dbReference>
<reference evidence="26 27" key="1">
    <citation type="journal article" date="2021" name="Cell">
        <title>Tracing the genetic footprints of vertebrate landing in non-teleost ray-finned fishes.</title>
        <authorList>
            <person name="Bi X."/>
            <person name="Wang K."/>
            <person name="Yang L."/>
            <person name="Pan H."/>
            <person name="Jiang H."/>
            <person name="Wei Q."/>
            <person name="Fang M."/>
            <person name="Yu H."/>
            <person name="Zhu C."/>
            <person name="Cai Y."/>
            <person name="He Y."/>
            <person name="Gan X."/>
            <person name="Zeng H."/>
            <person name="Yu D."/>
            <person name="Zhu Y."/>
            <person name="Jiang H."/>
            <person name="Qiu Q."/>
            <person name="Yang H."/>
            <person name="Zhang Y.E."/>
            <person name="Wang W."/>
            <person name="Zhu M."/>
            <person name="He S."/>
            <person name="Zhang G."/>
        </authorList>
    </citation>
    <scope>NUCLEOTIDE SEQUENCE [LARGE SCALE GENOMIC DNA]</scope>
    <source>
        <strain evidence="26">Bchr_013</strain>
    </source>
</reference>
<dbReference type="OrthoDB" id="421226at2759"/>
<keyword evidence="13 24" id="KW-1133">Transmembrane helix</keyword>
<feature type="transmembrane region" description="Helical" evidence="24">
    <location>
        <begin position="231"/>
        <end position="255"/>
    </location>
</feature>
<comment type="caution">
    <text evidence="26">The sequence shown here is derived from an EMBL/GenBank/DDBJ whole genome shotgun (WGS) entry which is preliminary data.</text>
</comment>
<evidence type="ECO:0000256" key="14">
    <source>
        <dbReference type="ARBA" id="ARBA00023053"/>
    </source>
</evidence>
<keyword evidence="3" id="KW-0813">Transport</keyword>
<dbReference type="InterPro" id="IPR000595">
    <property type="entry name" value="cNMP-bd_dom"/>
</dbReference>
<dbReference type="GO" id="GO:0003254">
    <property type="term" value="P:regulation of membrane depolarization"/>
    <property type="evidence" value="ECO:0007669"/>
    <property type="project" value="TreeGrafter"/>
</dbReference>
<dbReference type="GO" id="GO:0098855">
    <property type="term" value="C:HCN channel complex"/>
    <property type="evidence" value="ECO:0007669"/>
    <property type="project" value="TreeGrafter"/>
</dbReference>
<feature type="compositionally biased region" description="Low complexity" evidence="23">
    <location>
        <begin position="876"/>
        <end position="894"/>
    </location>
</feature>
<dbReference type="CDD" id="cd00038">
    <property type="entry name" value="CAP_ED"/>
    <property type="match status" value="1"/>
</dbReference>
<keyword evidence="4" id="KW-0894">Sodium channel</keyword>
<keyword evidence="7" id="KW-0116">cAMP-binding</keyword>
<evidence type="ECO:0000313" key="27">
    <source>
        <dbReference type="Proteomes" id="UP000886611"/>
    </source>
</evidence>
<keyword evidence="6" id="KW-0633">Potassium transport</keyword>
<comment type="similarity">
    <text evidence="2">Belongs to the potassium channel HCN family.</text>
</comment>
<dbReference type="PANTHER" id="PTHR45689">
    <property type="entry name" value="I[[H]] CHANNEL, ISOFORM E"/>
    <property type="match status" value="1"/>
</dbReference>
<dbReference type="Gene3D" id="2.60.120.10">
    <property type="entry name" value="Jelly Rolls"/>
    <property type="match status" value="1"/>
</dbReference>
<evidence type="ECO:0000256" key="2">
    <source>
        <dbReference type="ARBA" id="ARBA00006305"/>
    </source>
</evidence>
<feature type="non-terminal residue" evidence="26">
    <location>
        <position position="1"/>
    </location>
</feature>
<evidence type="ECO:0000256" key="20">
    <source>
        <dbReference type="ARBA" id="ARBA00023303"/>
    </source>
</evidence>
<evidence type="ECO:0000256" key="9">
    <source>
        <dbReference type="ARBA" id="ARBA00022741"/>
    </source>
</evidence>
<keyword evidence="10" id="KW-0631">Potassium channel</keyword>
<feature type="compositionally biased region" description="Basic and acidic residues" evidence="23">
    <location>
        <begin position="1"/>
        <end position="12"/>
    </location>
</feature>
<dbReference type="Pfam" id="PF00027">
    <property type="entry name" value="cNMP_binding"/>
    <property type="match status" value="1"/>
</dbReference>
<evidence type="ECO:0000256" key="4">
    <source>
        <dbReference type="ARBA" id="ARBA00022461"/>
    </source>
</evidence>
<feature type="compositionally biased region" description="Polar residues" evidence="23">
    <location>
        <begin position="1170"/>
        <end position="1198"/>
    </location>
</feature>
<dbReference type="PRINTS" id="PR01463">
    <property type="entry name" value="EAGCHANLFMLY"/>
</dbReference>
<dbReference type="Proteomes" id="UP000886611">
    <property type="component" value="Unassembled WGS sequence"/>
</dbReference>
<feature type="compositionally biased region" description="Pro residues" evidence="23">
    <location>
        <begin position="793"/>
        <end position="803"/>
    </location>
</feature>
<dbReference type="GO" id="GO:0030425">
    <property type="term" value="C:dendrite"/>
    <property type="evidence" value="ECO:0007669"/>
    <property type="project" value="TreeGrafter"/>
</dbReference>
<dbReference type="GO" id="GO:0005272">
    <property type="term" value="F:sodium channel activity"/>
    <property type="evidence" value="ECO:0007669"/>
    <property type="project" value="UniProtKB-KW"/>
</dbReference>
<feature type="compositionally biased region" description="Low complexity" evidence="23">
    <location>
        <begin position="1059"/>
        <end position="1077"/>
    </location>
</feature>
<evidence type="ECO:0000256" key="7">
    <source>
        <dbReference type="ARBA" id="ARBA00022566"/>
    </source>
</evidence>
<feature type="compositionally biased region" description="Low complexity" evidence="23">
    <location>
        <begin position="1119"/>
        <end position="1169"/>
    </location>
</feature>
<evidence type="ECO:0000256" key="17">
    <source>
        <dbReference type="ARBA" id="ARBA00023149"/>
    </source>
</evidence>
<proteinExistence type="inferred from homology"/>
<dbReference type="PROSITE" id="PS00888">
    <property type="entry name" value="CNMP_BINDING_1"/>
    <property type="match status" value="1"/>
</dbReference>
<feature type="region of interest" description="Disordered" evidence="23">
    <location>
        <begin position="791"/>
        <end position="896"/>
    </location>
</feature>
<feature type="transmembrane region" description="Helical" evidence="24">
    <location>
        <begin position="462"/>
        <end position="487"/>
    </location>
</feature>
<organism evidence="26 27">
    <name type="scientific">Polypterus senegalus</name>
    <name type="common">Senegal bichir</name>
    <dbReference type="NCBI Taxonomy" id="55291"/>
    <lineage>
        <taxon>Eukaryota</taxon>
        <taxon>Metazoa</taxon>
        <taxon>Chordata</taxon>
        <taxon>Craniata</taxon>
        <taxon>Vertebrata</taxon>
        <taxon>Euteleostomi</taxon>
        <taxon>Actinopterygii</taxon>
        <taxon>Polypteriformes</taxon>
        <taxon>Polypteridae</taxon>
        <taxon>Polypterus</taxon>
    </lineage>
</organism>
<keyword evidence="8 24" id="KW-0812">Transmembrane</keyword>
<dbReference type="Pfam" id="PF08412">
    <property type="entry name" value="Ion_trans_N"/>
    <property type="match status" value="1"/>
</dbReference>
<keyword evidence="11" id="KW-0851">Voltage-gated channel</keyword>
<name>A0A8X7X5M5_POLSE</name>
<evidence type="ECO:0000256" key="15">
    <source>
        <dbReference type="ARBA" id="ARBA00023065"/>
    </source>
</evidence>
<comment type="subcellular location">
    <subcellularLocation>
        <location evidence="1">Cell membrane</location>
        <topology evidence="1">Multi-pass membrane protein</topology>
    </subcellularLocation>
</comment>
<keyword evidence="20" id="KW-0407">Ion channel</keyword>
<keyword evidence="19" id="KW-1071">Ligand-gated ion channel</keyword>
<evidence type="ECO:0000256" key="23">
    <source>
        <dbReference type="SAM" id="MobiDB-lite"/>
    </source>
</evidence>
<evidence type="ECO:0000256" key="12">
    <source>
        <dbReference type="ARBA" id="ARBA00022958"/>
    </source>
</evidence>
<dbReference type="FunFam" id="1.10.287.630:FF:000002">
    <property type="entry name" value="Potassium/sodium hyperpolarization-activated cyclic nucleotide-gated channel 4"/>
    <property type="match status" value="1"/>
</dbReference>
<dbReference type="SMART" id="SM00100">
    <property type="entry name" value="cNMP"/>
    <property type="match status" value="1"/>
</dbReference>
<comment type="catalytic activity">
    <reaction evidence="22">
        <text>Na(+)(in) = Na(+)(out)</text>
        <dbReference type="Rhea" id="RHEA:34963"/>
        <dbReference type="ChEBI" id="CHEBI:29101"/>
    </reaction>
</comment>
<dbReference type="AlphaFoldDB" id="A0A8X7X5M5"/>
<evidence type="ECO:0000313" key="26">
    <source>
        <dbReference type="EMBL" id="KAG2462515.1"/>
    </source>
</evidence>
<comment type="catalytic activity">
    <reaction evidence="21">
        <text>K(+)(in) = K(+)(out)</text>
        <dbReference type="Rhea" id="RHEA:29463"/>
        <dbReference type="ChEBI" id="CHEBI:29103"/>
    </reaction>
</comment>
<keyword evidence="18" id="KW-0739">Sodium transport</keyword>
<keyword evidence="5" id="KW-1003">Cell membrane</keyword>
<keyword evidence="17" id="KW-0114">cAMP</keyword>
<feature type="region of interest" description="Disordered" evidence="23">
    <location>
        <begin position="1052"/>
        <end position="1209"/>
    </location>
</feature>
<evidence type="ECO:0000256" key="6">
    <source>
        <dbReference type="ARBA" id="ARBA00022538"/>
    </source>
</evidence>
<dbReference type="InterPro" id="IPR018488">
    <property type="entry name" value="cNMP-bd_CS"/>
</dbReference>
<keyword evidence="27" id="KW-1185">Reference proteome</keyword>
<keyword evidence="14" id="KW-0915">Sodium</keyword>
<evidence type="ECO:0000256" key="22">
    <source>
        <dbReference type="ARBA" id="ARBA00036239"/>
    </source>
</evidence>
<dbReference type="EMBL" id="JAATIS010004040">
    <property type="protein sequence ID" value="KAG2462515.1"/>
    <property type="molecule type" value="Genomic_DNA"/>
</dbReference>
<feature type="region of interest" description="Disordered" evidence="23">
    <location>
        <begin position="54"/>
        <end position="129"/>
    </location>
</feature>
<evidence type="ECO:0000256" key="3">
    <source>
        <dbReference type="ARBA" id="ARBA00022448"/>
    </source>
</evidence>
<sequence>MDGGDTGKESTSIRRGSAVVAAHPDGGSGGSRKGRGSLSSLVYRRAAAPDWEMDEADLIADGDAGGQSPAGDTISGRGSRSSSLAGARKDVTQKRQSVMGLNPKEPASRSSTTPTSSPASGPAQSHNPQRSVGFARAALASTSSSGGGGAGAGSGAGAATPDQILPAAEAEDYSYSNQSTFMQRQFGAMLQPGVNKFSLRMFGSHKAVEIEQERVKSAGFWIIHPYSDFRFYWDLIMLLLMVANLIILPVGITFFKDENTPPWIVFNVVSDTFFLIDLVLNFRTGIVKEDNTEIILDPHTIKMKYLKSWFLVDFVSSIPVDYIFLIVDLEPRVDSEVYRTARALRIVRFTKILSLLRLLRLSRLIRYIHQWEEIFHMTYDLASAVVRIVNLIGMMLLLCHWDGCLQFLVPMLQEFPEDCWVSINHMVNDTWGTQYSYALFKAMSHMLCIGYGAQAPEGMTDVWLTMLSMIVGATCYAMFIGHATALIQSLDSSRRQYQEKYKQVEQYMSFHKLPADMRQRIHEYYEHRYQGKMFDEENILGELSEPLKEEIVNFNCRNLVANMPLFANADPNFVTAMLTKLRFEVFQPGDYIIREGTVGKKMYFIQHGVVSILTRGNKETKLSDGSYFGEICLLTRGRRTASVRADTYCRLYSLSVDNFNEVLEEYPMMRRAFETVAMDRLDRIGKKNSLLLRKGSEDPNGSGGGVGGQYGSCDSEIVQQIVKHDRDMAAHTVHDLQQGAGGGTGVVGSISPRPRPVIWAPLVHAPLQTAAATTNVAIALTHQQQSLGATIYLPPPTCTPSPPRGGSSPLSPPNQLESQAVRPPLPRRSHPPLTPGSRPGSVSSAGGVSPRIQTPGSPSGSMACSQLQLQPGQTQSTSVPCTSAPTTPTPVSSVGTLMAPSRVKSKEEEAQKQPQQKVLLSQATSLLQQQQSQHSSQPHPLAGRTLHYSLRMQPTSTVGQPVQHLQQFQQLTQLQKQGSSSRSTPPPQLVALVKHGSTQGLPAIGRLTQEARLLSASQPTLPHRGSQTLLQQQPGYQPYYHEPLQYFLDRSHSQYSRKSSGGSLTPFSSSPPLSIPGQLARRCAGSTGILSSTPAITPTNVVPSQLQSGHLQQSPQPPTSSSSCTQPSACPAMGVSQSSSTASSPAAPPSSSLSTTAASQSSPLQSTTAVSLLTRDSPSVSLQRQTTVAFSGSSNETPENGRPKLPSNM</sequence>
<dbReference type="Gene3D" id="1.10.287.70">
    <property type="match status" value="1"/>
</dbReference>
<evidence type="ECO:0000256" key="10">
    <source>
        <dbReference type="ARBA" id="ARBA00022826"/>
    </source>
</evidence>
<dbReference type="GO" id="GO:0030552">
    <property type="term" value="F:cAMP binding"/>
    <property type="evidence" value="ECO:0007669"/>
    <property type="project" value="UniProtKB-KW"/>
</dbReference>
<keyword evidence="15" id="KW-0406">Ion transport</keyword>
<feature type="compositionally biased region" description="Low complexity" evidence="23">
    <location>
        <begin position="835"/>
        <end position="851"/>
    </location>
</feature>
<evidence type="ECO:0000256" key="8">
    <source>
        <dbReference type="ARBA" id="ARBA00022692"/>
    </source>
</evidence>
<feature type="transmembrane region" description="Helical" evidence="24">
    <location>
        <begin position="261"/>
        <end position="280"/>
    </location>
</feature>
<dbReference type="FunFam" id="1.10.287.70:FF:000031">
    <property type="entry name" value="Potassium/sodium hyperpolarization-activated cyclic nucleotide-gated channel 1, putative"/>
    <property type="match status" value="1"/>
</dbReference>
<feature type="compositionally biased region" description="Polar residues" evidence="23">
    <location>
        <begin position="852"/>
        <end position="875"/>
    </location>
</feature>
<evidence type="ECO:0000256" key="5">
    <source>
        <dbReference type="ARBA" id="ARBA00022475"/>
    </source>
</evidence>
<evidence type="ECO:0000256" key="1">
    <source>
        <dbReference type="ARBA" id="ARBA00004651"/>
    </source>
</evidence>
<keyword evidence="16 24" id="KW-0472">Membrane</keyword>
<evidence type="ECO:0000256" key="21">
    <source>
        <dbReference type="ARBA" id="ARBA00034430"/>
    </source>
</evidence>
<evidence type="ECO:0000259" key="25">
    <source>
        <dbReference type="PROSITE" id="PS50042"/>
    </source>
</evidence>
<dbReference type="GO" id="GO:0030424">
    <property type="term" value="C:axon"/>
    <property type="evidence" value="ECO:0007669"/>
    <property type="project" value="TreeGrafter"/>
</dbReference>
<dbReference type="Pfam" id="PF00520">
    <property type="entry name" value="Ion_trans"/>
    <property type="match status" value="1"/>
</dbReference>